<evidence type="ECO:0000256" key="1">
    <source>
        <dbReference type="SAM" id="Phobius"/>
    </source>
</evidence>
<keyword evidence="1" id="KW-1133">Transmembrane helix</keyword>
<evidence type="ECO:0000313" key="3">
    <source>
        <dbReference type="Proteomes" id="UP000791440"/>
    </source>
</evidence>
<reference evidence="2" key="2">
    <citation type="submission" date="2020-12" db="EMBL/GenBank/DDBJ databases">
        <authorList>
            <person name="Kanost M."/>
        </authorList>
    </citation>
    <scope>NUCLEOTIDE SEQUENCE</scope>
</reference>
<name>A0A921YUC7_MANSE</name>
<dbReference type="AlphaFoldDB" id="A0A921YUC7"/>
<protein>
    <submittedName>
        <fullName evidence="2">Uncharacterized protein</fullName>
    </submittedName>
</protein>
<accession>A0A921YUC7</accession>
<dbReference type="OrthoDB" id="6768668at2759"/>
<evidence type="ECO:0000313" key="2">
    <source>
        <dbReference type="EMBL" id="KAG6445320.1"/>
    </source>
</evidence>
<gene>
    <name evidence="2" type="ORF">O3G_MSEX003871</name>
</gene>
<dbReference type="Proteomes" id="UP000791440">
    <property type="component" value="Unassembled WGS sequence"/>
</dbReference>
<feature type="transmembrane region" description="Helical" evidence="1">
    <location>
        <begin position="56"/>
        <end position="77"/>
    </location>
</feature>
<sequence>MMDQAQSKQDEQYPLLKVEGGGGDSGYSQSPSTVVAPAWGVNCPPKQSWLSRWPELFSACWMTLILLGISFLVFYALGMSAYRRQPIIVMKCNETKPASDVYYYQIIQHGVCVPFALYSDYISTMATQYPSLRINIIFLLDDSLPANFHSSKHSRFINNLIPYASVSYKMRLEENNKREIRDFQSKHPNVNVSFMPLSKFMAKTPLKFKWRMIPPTYLPFYARVFSVWQNGGIGMDLTTFNDQFNNHRCIDRKVSAILTQHNDGIKPENYASSLQAIEREEENDILTAFYTIYQQILNETRSFLNRSLSFYPLTTESSVPKNIPLIRTHRDKRQVVKNPANENNSSVNFLNVTNKNDSIKNTSIIDLDSSKSKAITLATNITAKDNNKGIPPSGNQYASEINSSNIPQMVLFYDFSIISDGLGPSYLLPDVAIKSDIIEAPKNSAFTQFVKRTPPASRVLSIHPEGIFFAASSRLHPFLGHLLTSGCQRMHPKFVIQDVLLTQCSGSFKDDAYCNNIYIL</sequence>
<reference evidence="2" key="1">
    <citation type="journal article" date="2016" name="Insect Biochem. Mol. Biol.">
        <title>Multifaceted biological insights from a draft genome sequence of the tobacco hornworm moth, Manduca sexta.</title>
        <authorList>
            <person name="Kanost M.R."/>
            <person name="Arrese E.L."/>
            <person name="Cao X."/>
            <person name="Chen Y.R."/>
            <person name="Chellapilla S."/>
            <person name="Goldsmith M.R."/>
            <person name="Grosse-Wilde E."/>
            <person name="Heckel D.G."/>
            <person name="Herndon N."/>
            <person name="Jiang H."/>
            <person name="Papanicolaou A."/>
            <person name="Qu J."/>
            <person name="Soulages J.L."/>
            <person name="Vogel H."/>
            <person name="Walters J."/>
            <person name="Waterhouse R.M."/>
            <person name="Ahn S.J."/>
            <person name="Almeida F.C."/>
            <person name="An C."/>
            <person name="Aqrawi P."/>
            <person name="Bretschneider A."/>
            <person name="Bryant W.B."/>
            <person name="Bucks S."/>
            <person name="Chao H."/>
            <person name="Chevignon G."/>
            <person name="Christen J.M."/>
            <person name="Clarke D.F."/>
            <person name="Dittmer N.T."/>
            <person name="Ferguson L.C.F."/>
            <person name="Garavelou S."/>
            <person name="Gordon K.H.J."/>
            <person name="Gunaratna R.T."/>
            <person name="Han Y."/>
            <person name="Hauser F."/>
            <person name="He Y."/>
            <person name="Heidel-Fischer H."/>
            <person name="Hirsh A."/>
            <person name="Hu Y."/>
            <person name="Jiang H."/>
            <person name="Kalra D."/>
            <person name="Klinner C."/>
            <person name="Konig C."/>
            <person name="Kovar C."/>
            <person name="Kroll A.R."/>
            <person name="Kuwar S.S."/>
            <person name="Lee S.L."/>
            <person name="Lehman R."/>
            <person name="Li K."/>
            <person name="Li Z."/>
            <person name="Liang H."/>
            <person name="Lovelace S."/>
            <person name="Lu Z."/>
            <person name="Mansfield J.H."/>
            <person name="McCulloch K.J."/>
            <person name="Mathew T."/>
            <person name="Morton B."/>
            <person name="Muzny D.M."/>
            <person name="Neunemann D."/>
            <person name="Ongeri F."/>
            <person name="Pauchet Y."/>
            <person name="Pu L.L."/>
            <person name="Pyrousis I."/>
            <person name="Rao X.J."/>
            <person name="Redding A."/>
            <person name="Roesel C."/>
            <person name="Sanchez-Gracia A."/>
            <person name="Schaack S."/>
            <person name="Shukla A."/>
            <person name="Tetreau G."/>
            <person name="Wang Y."/>
            <person name="Xiong G.H."/>
            <person name="Traut W."/>
            <person name="Walsh T.K."/>
            <person name="Worley K.C."/>
            <person name="Wu D."/>
            <person name="Wu W."/>
            <person name="Wu Y.Q."/>
            <person name="Zhang X."/>
            <person name="Zou Z."/>
            <person name="Zucker H."/>
            <person name="Briscoe A.D."/>
            <person name="Burmester T."/>
            <person name="Clem R.J."/>
            <person name="Feyereisen R."/>
            <person name="Grimmelikhuijzen C.J.P."/>
            <person name="Hamodrakas S.J."/>
            <person name="Hansson B.S."/>
            <person name="Huguet E."/>
            <person name="Jermiin L.S."/>
            <person name="Lan Q."/>
            <person name="Lehman H.K."/>
            <person name="Lorenzen M."/>
            <person name="Merzendorfer H."/>
            <person name="Michalopoulos I."/>
            <person name="Morton D.B."/>
            <person name="Muthukrishnan S."/>
            <person name="Oakeshott J.G."/>
            <person name="Palmer W."/>
            <person name="Park Y."/>
            <person name="Passarelli A.L."/>
            <person name="Rozas J."/>
            <person name="Schwartz L.M."/>
            <person name="Smith W."/>
            <person name="Southgate A."/>
            <person name="Vilcinskas A."/>
            <person name="Vogt R."/>
            <person name="Wang P."/>
            <person name="Werren J."/>
            <person name="Yu X.Q."/>
            <person name="Zhou J.J."/>
            <person name="Brown S.J."/>
            <person name="Scherer S.E."/>
            <person name="Richards S."/>
            <person name="Blissard G.W."/>
        </authorList>
    </citation>
    <scope>NUCLEOTIDE SEQUENCE</scope>
</reference>
<keyword evidence="3" id="KW-1185">Reference proteome</keyword>
<dbReference type="EMBL" id="JH668319">
    <property type="protein sequence ID" value="KAG6445320.1"/>
    <property type="molecule type" value="Genomic_DNA"/>
</dbReference>
<comment type="caution">
    <text evidence="2">The sequence shown here is derived from an EMBL/GenBank/DDBJ whole genome shotgun (WGS) entry which is preliminary data.</text>
</comment>
<proteinExistence type="predicted"/>
<keyword evidence="1" id="KW-0472">Membrane</keyword>
<organism evidence="2 3">
    <name type="scientific">Manduca sexta</name>
    <name type="common">Tobacco hawkmoth</name>
    <name type="synonym">Tobacco hornworm</name>
    <dbReference type="NCBI Taxonomy" id="7130"/>
    <lineage>
        <taxon>Eukaryota</taxon>
        <taxon>Metazoa</taxon>
        <taxon>Ecdysozoa</taxon>
        <taxon>Arthropoda</taxon>
        <taxon>Hexapoda</taxon>
        <taxon>Insecta</taxon>
        <taxon>Pterygota</taxon>
        <taxon>Neoptera</taxon>
        <taxon>Endopterygota</taxon>
        <taxon>Lepidoptera</taxon>
        <taxon>Glossata</taxon>
        <taxon>Ditrysia</taxon>
        <taxon>Bombycoidea</taxon>
        <taxon>Sphingidae</taxon>
        <taxon>Sphinginae</taxon>
        <taxon>Sphingini</taxon>
        <taxon>Manduca</taxon>
    </lineage>
</organism>
<keyword evidence="1" id="KW-0812">Transmembrane</keyword>